<reference evidence="9 10" key="1">
    <citation type="submission" date="2020-12" db="EMBL/GenBank/DDBJ databases">
        <title>Concerted genomic and epigenomic changes stabilize Arabidopsis allopolyploids.</title>
        <authorList>
            <person name="Chen Z."/>
        </authorList>
    </citation>
    <scope>NUCLEOTIDE SEQUENCE [LARGE SCALE GENOMIC DNA]</scope>
    <source>
        <strain evidence="9">As9502</strain>
        <tissue evidence="9">Leaf</tissue>
    </source>
</reference>
<dbReference type="InterPro" id="IPR050951">
    <property type="entry name" value="Retrovirus_Pol_polyprotein"/>
</dbReference>
<dbReference type="GO" id="GO:0003964">
    <property type="term" value="F:RNA-directed DNA polymerase activity"/>
    <property type="evidence" value="ECO:0007669"/>
    <property type="project" value="UniProtKB-KW"/>
</dbReference>
<keyword evidence="2" id="KW-0548">Nucleotidyltransferase</keyword>
<evidence type="ECO:0000256" key="4">
    <source>
        <dbReference type="ARBA" id="ARBA00022759"/>
    </source>
</evidence>
<gene>
    <name evidence="9" type="ORF">ISN44_Un112g000030</name>
</gene>
<accession>A0A8T1XGB6</accession>
<dbReference type="CDD" id="cd09274">
    <property type="entry name" value="RNase_HI_RT_Ty3"/>
    <property type="match status" value="1"/>
</dbReference>
<evidence type="ECO:0000256" key="2">
    <source>
        <dbReference type="ARBA" id="ARBA00022695"/>
    </source>
</evidence>
<dbReference type="PANTHER" id="PTHR37984:SF5">
    <property type="entry name" value="PROTEIN NYNRIN-LIKE"/>
    <property type="match status" value="1"/>
</dbReference>
<dbReference type="InterPro" id="IPR041373">
    <property type="entry name" value="RT_RNaseH"/>
</dbReference>
<evidence type="ECO:0000256" key="6">
    <source>
        <dbReference type="ARBA" id="ARBA00022918"/>
    </source>
</evidence>
<evidence type="ECO:0000313" key="9">
    <source>
        <dbReference type="EMBL" id="KAG7529959.1"/>
    </source>
</evidence>
<organism evidence="9 10">
    <name type="scientific">Arabidopsis suecica</name>
    <name type="common">Swedish thale-cress</name>
    <name type="synonym">Cardaminopsis suecica</name>
    <dbReference type="NCBI Taxonomy" id="45249"/>
    <lineage>
        <taxon>Eukaryota</taxon>
        <taxon>Viridiplantae</taxon>
        <taxon>Streptophyta</taxon>
        <taxon>Embryophyta</taxon>
        <taxon>Tracheophyta</taxon>
        <taxon>Spermatophyta</taxon>
        <taxon>Magnoliopsida</taxon>
        <taxon>eudicotyledons</taxon>
        <taxon>Gunneridae</taxon>
        <taxon>Pentapetalae</taxon>
        <taxon>rosids</taxon>
        <taxon>malvids</taxon>
        <taxon>Brassicales</taxon>
        <taxon>Brassicaceae</taxon>
        <taxon>Camelineae</taxon>
        <taxon>Arabidopsis</taxon>
    </lineage>
</organism>
<evidence type="ECO:0000313" key="10">
    <source>
        <dbReference type="Proteomes" id="UP000694251"/>
    </source>
</evidence>
<evidence type="ECO:0000256" key="7">
    <source>
        <dbReference type="SAM" id="MobiDB-lite"/>
    </source>
</evidence>
<evidence type="ECO:0000256" key="5">
    <source>
        <dbReference type="ARBA" id="ARBA00022801"/>
    </source>
</evidence>
<evidence type="ECO:0000256" key="3">
    <source>
        <dbReference type="ARBA" id="ARBA00022722"/>
    </source>
</evidence>
<proteinExistence type="predicted"/>
<dbReference type="AlphaFoldDB" id="A0A8T1XGB6"/>
<keyword evidence="4" id="KW-0255">Endonuclease</keyword>
<dbReference type="EMBL" id="JAEFBJ010000112">
    <property type="protein sequence ID" value="KAG7529959.1"/>
    <property type="molecule type" value="Genomic_DNA"/>
</dbReference>
<feature type="domain" description="Reverse transcriptase RNase H-like" evidence="8">
    <location>
        <begin position="338"/>
        <end position="420"/>
    </location>
</feature>
<keyword evidence="6" id="KW-0695">RNA-directed DNA polymerase</keyword>
<evidence type="ECO:0000256" key="1">
    <source>
        <dbReference type="ARBA" id="ARBA00022679"/>
    </source>
</evidence>
<dbReference type="GO" id="GO:0016787">
    <property type="term" value="F:hydrolase activity"/>
    <property type="evidence" value="ECO:0007669"/>
    <property type="project" value="UniProtKB-KW"/>
</dbReference>
<sequence>MFIQMRRHIEEVNLYVTVVQHTISSCHVDVADKNFNSEDTDESDYDSEEELHQFALDSALVGPTQEQTYRRRRFLKGSSHVSNIVNDVEKTELQRQNILFWGWAPEALNTILSDFSDDLILFGRDAPAVFNDGKCEGTNLCACKLHPKNRPVDVQDPPNVDQPRNIGAGDAPRNHHQRQGIVPPPVQNNNFEINSGLISMIQGNKFHGLPMEDHLDHLDSFDRLCGLTKINGVTEDMFKLRVLEMCEETYLVLNWEKCHFIVQEGIVLGHKISGKGIEVDKAKIDVMIQLQPPKTVKDIRSFLGHAGFYRRFIKDFSKTARPLNRLLCKETEFNFDEDFGAVLGQRIDGKLHVIYYASRKMDEAQTRYATTEKELLAVVFAFEKFRSYLVGSKVKVYTDHATLRHIYAKKETKPRLLRMRIEDSVPIDDTMPEEQLMFYDLVNKSFDSMDMLEEAYAVEEEKLPWGVMGHSGVVSLKRKFKVYWDIAMDPPMEGISQPSKLLRKFCKQVEVFDVWGIDFMGPFNPSSYGNAYILVGVDYVSKWVEAIATPTNDHKVVLKMFKSVIFPRYGIPKTSGQVEVSYRQIKAILTKVVGVSRRDWSAKLDETLWAYRTAYKTPIRRTPFQMLYGKSCHLPVEVEYKAIWATKLLNLEIKGAQEKRAVDLHELEEIRLEAYESSNIYKERTKAFHEKKISPKDFNIRDQVLLLNSKLKLFPGKLKSRWSRPFTIKEVLPYGTITLTKKGGYEFTVNGQRVKRYMADCPIPEGTTVDLQEPINA</sequence>
<protein>
    <submittedName>
        <fullName evidence="9">Ribonuclease H-like superfamily</fullName>
    </submittedName>
</protein>
<dbReference type="Proteomes" id="UP000694251">
    <property type="component" value="Unassembled WGS sequence"/>
</dbReference>
<dbReference type="PANTHER" id="PTHR37984">
    <property type="entry name" value="PROTEIN CBG26694"/>
    <property type="match status" value="1"/>
</dbReference>
<comment type="caution">
    <text evidence="9">The sequence shown here is derived from an EMBL/GenBank/DDBJ whole genome shotgun (WGS) entry which is preliminary data.</text>
</comment>
<dbReference type="OrthoDB" id="10055717at2759"/>
<dbReference type="GO" id="GO:0004519">
    <property type="term" value="F:endonuclease activity"/>
    <property type="evidence" value="ECO:0007669"/>
    <property type="project" value="UniProtKB-KW"/>
</dbReference>
<keyword evidence="3" id="KW-0540">Nuclease</keyword>
<keyword evidence="10" id="KW-1185">Reference proteome</keyword>
<dbReference type="PROSITE" id="PS51257">
    <property type="entry name" value="PROKAR_LIPOPROTEIN"/>
    <property type="match status" value="1"/>
</dbReference>
<dbReference type="Pfam" id="PF17917">
    <property type="entry name" value="RT_RNaseH"/>
    <property type="match status" value="1"/>
</dbReference>
<name>A0A8T1XGB6_ARASU</name>
<keyword evidence="1" id="KW-0808">Transferase</keyword>
<dbReference type="FunFam" id="3.10.20.370:FF:000001">
    <property type="entry name" value="Retrovirus-related Pol polyprotein from transposon 17.6-like protein"/>
    <property type="match status" value="1"/>
</dbReference>
<evidence type="ECO:0000259" key="8">
    <source>
        <dbReference type="Pfam" id="PF17917"/>
    </source>
</evidence>
<feature type="region of interest" description="Disordered" evidence="7">
    <location>
        <begin position="164"/>
        <end position="185"/>
    </location>
</feature>
<keyword evidence="5" id="KW-0378">Hydrolase</keyword>